<dbReference type="RefSeq" id="WP_208133625.1">
    <property type="nucleotide sequence ID" value="NZ_BAABGQ010000001.1"/>
</dbReference>
<evidence type="ECO:0000313" key="2">
    <source>
        <dbReference type="EMBL" id="GAA4492899.1"/>
    </source>
</evidence>
<gene>
    <name evidence="2" type="ORF">GCM10023172_00740</name>
</gene>
<dbReference type="CDD" id="cd11586">
    <property type="entry name" value="VbhA_like"/>
    <property type="match status" value="1"/>
</dbReference>
<evidence type="ECO:0000256" key="1">
    <source>
        <dbReference type="SAM" id="MobiDB-lite"/>
    </source>
</evidence>
<evidence type="ECO:0008006" key="4">
    <source>
        <dbReference type="Google" id="ProtNLM"/>
    </source>
</evidence>
<dbReference type="InterPro" id="IPR033788">
    <property type="entry name" value="VbhA-like"/>
</dbReference>
<organism evidence="2 3">
    <name type="scientific">Hymenobacter ginsengisoli</name>
    <dbReference type="NCBI Taxonomy" id="1051626"/>
    <lineage>
        <taxon>Bacteria</taxon>
        <taxon>Pseudomonadati</taxon>
        <taxon>Bacteroidota</taxon>
        <taxon>Cytophagia</taxon>
        <taxon>Cytophagales</taxon>
        <taxon>Hymenobacteraceae</taxon>
        <taxon>Hymenobacter</taxon>
    </lineage>
</organism>
<name>A0ABP8PW14_9BACT</name>
<comment type="caution">
    <text evidence="2">The sequence shown here is derived from an EMBL/GenBank/DDBJ whole genome shotgun (WGS) entry which is preliminary data.</text>
</comment>
<evidence type="ECO:0000313" key="3">
    <source>
        <dbReference type="Proteomes" id="UP001501243"/>
    </source>
</evidence>
<feature type="region of interest" description="Disordered" evidence="1">
    <location>
        <begin position="64"/>
        <end position="90"/>
    </location>
</feature>
<proteinExistence type="predicted"/>
<dbReference type="EMBL" id="BAABGQ010000001">
    <property type="protein sequence ID" value="GAA4492899.1"/>
    <property type="molecule type" value="Genomic_DNA"/>
</dbReference>
<keyword evidence="3" id="KW-1185">Reference proteome</keyword>
<dbReference type="Proteomes" id="UP001501243">
    <property type="component" value="Unassembled WGS sequence"/>
</dbReference>
<reference evidence="3" key="1">
    <citation type="journal article" date="2019" name="Int. J. Syst. Evol. Microbiol.">
        <title>The Global Catalogue of Microorganisms (GCM) 10K type strain sequencing project: providing services to taxonomists for standard genome sequencing and annotation.</title>
        <authorList>
            <consortium name="The Broad Institute Genomics Platform"/>
            <consortium name="The Broad Institute Genome Sequencing Center for Infectious Disease"/>
            <person name="Wu L."/>
            <person name="Ma J."/>
        </authorList>
    </citation>
    <scope>NUCLEOTIDE SEQUENCE [LARGE SCALE GENOMIC DNA]</scope>
    <source>
        <strain evidence="3">JCM 17841</strain>
    </source>
</reference>
<sequence length="104" mass="11643">MDKTPYFSENERTEQQRRDVVKFAVGVSLSQSQPPSAQLVELQNRYIAGQIDLEQLAAVLDAEYGPAPGPDPHAKYAPGEGPRVEPAQPYEPYLQFDERIVKLT</sequence>
<accession>A0ABP8PW14</accession>
<protein>
    <recommendedName>
        <fullName evidence="4">Antitoxin VbhA domain-containing protein</fullName>
    </recommendedName>
</protein>